<name>A0ACB7TCX0_HYAAI</name>
<gene>
    <name evidence="1" type="ORF">HPB50_001912</name>
</gene>
<dbReference type="Proteomes" id="UP000821845">
    <property type="component" value="Chromosome 1"/>
</dbReference>
<accession>A0ACB7TCX0</accession>
<reference evidence="1" key="1">
    <citation type="submission" date="2020-05" db="EMBL/GenBank/DDBJ databases">
        <title>Large-scale comparative analyses of tick genomes elucidate their genetic diversity and vector capacities.</title>
        <authorList>
            <person name="Jia N."/>
            <person name="Wang J."/>
            <person name="Shi W."/>
            <person name="Du L."/>
            <person name="Sun Y."/>
            <person name="Zhan W."/>
            <person name="Jiang J."/>
            <person name="Wang Q."/>
            <person name="Zhang B."/>
            <person name="Ji P."/>
            <person name="Sakyi L.B."/>
            <person name="Cui X."/>
            <person name="Yuan T."/>
            <person name="Jiang B."/>
            <person name="Yang W."/>
            <person name="Lam T.T.-Y."/>
            <person name="Chang Q."/>
            <person name="Ding S."/>
            <person name="Wang X."/>
            <person name="Zhu J."/>
            <person name="Ruan X."/>
            <person name="Zhao L."/>
            <person name="Wei J."/>
            <person name="Que T."/>
            <person name="Du C."/>
            <person name="Cheng J."/>
            <person name="Dai P."/>
            <person name="Han X."/>
            <person name="Huang E."/>
            <person name="Gao Y."/>
            <person name="Liu J."/>
            <person name="Shao H."/>
            <person name="Ye R."/>
            <person name="Li L."/>
            <person name="Wei W."/>
            <person name="Wang X."/>
            <person name="Wang C."/>
            <person name="Yang T."/>
            <person name="Huo Q."/>
            <person name="Li W."/>
            <person name="Guo W."/>
            <person name="Chen H."/>
            <person name="Zhou L."/>
            <person name="Ni X."/>
            <person name="Tian J."/>
            <person name="Zhou Y."/>
            <person name="Sheng Y."/>
            <person name="Liu T."/>
            <person name="Pan Y."/>
            <person name="Xia L."/>
            <person name="Li J."/>
            <person name="Zhao F."/>
            <person name="Cao W."/>
        </authorList>
    </citation>
    <scope>NUCLEOTIDE SEQUENCE</scope>
    <source>
        <strain evidence="1">Hyas-2018</strain>
    </source>
</reference>
<evidence type="ECO:0000313" key="1">
    <source>
        <dbReference type="EMBL" id="KAH6944096.1"/>
    </source>
</evidence>
<protein>
    <submittedName>
        <fullName evidence="1">Uncharacterized protein</fullName>
    </submittedName>
</protein>
<comment type="caution">
    <text evidence="1">The sequence shown here is derived from an EMBL/GenBank/DDBJ whole genome shotgun (WGS) entry which is preliminary data.</text>
</comment>
<dbReference type="EMBL" id="CM023481">
    <property type="protein sequence ID" value="KAH6944096.1"/>
    <property type="molecule type" value="Genomic_DNA"/>
</dbReference>
<organism evidence="1 2">
    <name type="scientific">Hyalomma asiaticum</name>
    <name type="common">Tick</name>
    <dbReference type="NCBI Taxonomy" id="266040"/>
    <lineage>
        <taxon>Eukaryota</taxon>
        <taxon>Metazoa</taxon>
        <taxon>Ecdysozoa</taxon>
        <taxon>Arthropoda</taxon>
        <taxon>Chelicerata</taxon>
        <taxon>Arachnida</taxon>
        <taxon>Acari</taxon>
        <taxon>Parasitiformes</taxon>
        <taxon>Ixodida</taxon>
        <taxon>Ixodoidea</taxon>
        <taxon>Ixodidae</taxon>
        <taxon>Hyalomminae</taxon>
        <taxon>Hyalomma</taxon>
    </lineage>
</organism>
<evidence type="ECO:0000313" key="2">
    <source>
        <dbReference type="Proteomes" id="UP000821845"/>
    </source>
</evidence>
<proteinExistence type="predicted"/>
<keyword evidence="2" id="KW-1185">Reference proteome</keyword>
<sequence length="178" mass="19461">MLNRFLLFTQCLAWLADPVTDSSPFLRPESNIVNHRSSTEFRHVRNSGPGGVDGPIYLARDSSGLFVASSAGVLRAIIYDDDILVPSIVDQPGSVTSSARHKRTSSTPAFFSGRVDSSAGRMLNRFLLFTQAAFQRGDDLAATNDGRNRLRRKSGKAEALREPFLWRLFGAACETAPG</sequence>